<keyword evidence="3" id="KW-1185">Reference proteome</keyword>
<accession>A0AAV5BDH4</accession>
<comment type="caution">
    <text evidence="2">The sequence shown here is derived from an EMBL/GenBank/DDBJ whole genome shotgun (WGS) entry which is preliminary data.</text>
</comment>
<sequence length="100" mass="11313">MARSSGATFAAHQRLPPSPMKTRRRKSRPWPDQDPRTRRFKCAPSSRRQRFAPGPVGGRERGDGGHKHKAEVMLVVVRHGPRRRCCCGSCPRPRAPYNCP</sequence>
<reference evidence="2" key="1">
    <citation type="journal article" date="2018" name="DNA Res.">
        <title>Multiple hybrid de novo genome assembly of finger millet, an orphan allotetraploid crop.</title>
        <authorList>
            <person name="Hatakeyama M."/>
            <person name="Aluri S."/>
            <person name="Balachadran M.T."/>
            <person name="Sivarajan S.R."/>
            <person name="Patrignani A."/>
            <person name="Gruter S."/>
            <person name="Poveda L."/>
            <person name="Shimizu-Inatsugi R."/>
            <person name="Baeten J."/>
            <person name="Francoijs K.J."/>
            <person name="Nataraja K.N."/>
            <person name="Reddy Y.A.N."/>
            <person name="Phadnis S."/>
            <person name="Ravikumar R.L."/>
            <person name="Schlapbach R."/>
            <person name="Sreeman S.M."/>
            <person name="Shimizu K.K."/>
        </authorList>
    </citation>
    <scope>NUCLEOTIDE SEQUENCE</scope>
</reference>
<protein>
    <submittedName>
        <fullName evidence="2">Uncharacterized protein</fullName>
    </submittedName>
</protein>
<name>A0AAV5BDH4_ELECO</name>
<evidence type="ECO:0000313" key="3">
    <source>
        <dbReference type="Proteomes" id="UP001054889"/>
    </source>
</evidence>
<evidence type="ECO:0000313" key="2">
    <source>
        <dbReference type="EMBL" id="GJM84371.1"/>
    </source>
</evidence>
<dbReference type="Proteomes" id="UP001054889">
    <property type="component" value="Unassembled WGS sequence"/>
</dbReference>
<proteinExistence type="predicted"/>
<dbReference type="AlphaFoldDB" id="A0AAV5BDH4"/>
<organism evidence="2 3">
    <name type="scientific">Eleusine coracana subsp. coracana</name>
    <dbReference type="NCBI Taxonomy" id="191504"/>
    <lineage>
        <taxon>Eukaryota</taxon>
        <taxon>Viridiplantae</taxon>
        <taxon>Streptophyta</taxon>
        <taxon>Embryophyta</taxon>
        <taxon>Tracheophyta</taxon>
        <taxon>Spermatophyta</taxon>
        <taxon>Magnoliopsida</taxon>
        <taxon>Liliopsida</taxon>
        <taxon>Poales</taxon>
        <taxon>Poaceae</taxon>
        <taxon>PACMAD clade</taxon>
        <taxon>Chloridoideae</taxon>
        <taxon>Cynodonteae</taxon>
        <taxon>Eleusininae</taxon>
        <taxon>Eleusine</taxon>
    </lineage>
</organism>
<reference evidence="2" key="2">
    <citation type="submission" date="2021-12" db="EMBL/GenBank/DDBJ databases">
        <title>Resequencing data analysis of finger millet.</title>
        <authorList>
            <person name="Hatakeyama M."/>
            <person name="Aluri S."/>
            <person name="Balachadran M.T."/>
            <person name="Sivarajan S.R."/>
            <person name="Poveda L."/>
            <person name="Shimizu-Inatsugi R."/>
            <person name="Schlapbach R."/>
            <person name="Sreeman S.M."/>
            <person name="Shimizu K.K."/>
        </authorList>
    </citation>
    <scope>NUCLEOTIDE SEQUENCE</scope>
</reference>
<evidence type="ECO:0000256" key="1">
    <source>
        <dbReference type="SAM" id="MobiDB-lite"/>
    </source>
</evidence>
<dbReference type="EMBL" id="BQKI01000001">
    <property type="protein sequence ID" value="GJM84371.1"/>
    <property type="molecule type" value="Genomic_DNA"/>
</dbReference>
<gene>
    <name evidence="2" type="primary">ga00033</name>
    <name evidence="2" type="ORF">PR202_ga00033</name>
</gene>
<feature type="region of interest" description="Disordered" evidence="1">
    <location>
        <begin position="1"/>
        <end position="68"/>
    </location>
</feature>